<feature type="compositionally biased region" description="Basic and acidic residues" evidence="1">
    <location>
        <begin position="72"/>
        <end position="87"/>
    </location>
</feature>
<dbReference type="EMBL" id="JAWRVE010000089">
    <property type="protein sequence ID" value="KAL1860718.1"/>
    <property type="molecule type" value="Genomic_DNA"/>
</dbReference>
<feature type="compositionally biased region" description="Basic and acidic residues" evidence="1">
    <location>
        <begin position="239"/>
        <end position="248"/>
    </location>
</feature>
<feature type="region of interest" description="Disordered" evidence="1">
    <location>
        <begin position="237"/>
        <end position="288"/>
    </location>
</feature>
<name>A0ABR3WFU7_9PEZI</name>
<evidence type="ECO:0000256" key="1">
    <source>
        <dbReference type="SAM" id="MobiDB-lite"/>
    </source>
</evidence>
<reference evidence="2 3" key="1">
    <citation type="journal article" date="2024" name="IMA Fungus">
        <title>IMA Genome - F19 : A genome assembly and annotation guide to empower mycologists, including annotated draft genome sequences of Ceratocystis pirilliformis, Diaporthe australafricana, Fusarium ophioides, Paecilomyces lecythidis, and Sporothrix stenoceras.</title>
        <authorList>
            <person name="Aylward J."/>
            <person name="Wilson A.M."/>
            <person name="Visagie C.M."/>
            <person name="Spraker J."/>
            <person name="Barnes I."/>
            <person name="Buitendag C."/>
            <person name="Ceriani C."/>
            <person name="Del Mar Angel L."/>
            <person name="du Plessis D."/>
            <person name="Fuchs T."/>
            <person name="Gasser K."/>
            <person name="Kramer D."/>
            <person name="Li W."/>
            <person name="Munsamy K."/>
            <person name="Piso A."/>
            <person name="Price J.L."/>
            <person name="Sonnekus B."/>
            <person name="Thomas C."/>
            <person name="van der Nest A."/>
            <person name="van Dijk A."/>
            <person name="van Heerden A."/>
            <person name="van Vuuren N."/>
            <person name="Yilmaz N."/>
            <person name="Duong T.A."/>
            <person name="van der Merwe N.A."/>
            <person name="Wingfield M.J."/>
            <person name="Wingfield B.D."/>
        </authorList>
    </citation>
    <scope>NUCLEOTIDE SEQUENCE [LARGE SCALE GENOMIC DNA]</scope>
    <source>
        <strain evidence="2 3">CMW 18300</strain>
    </source>
</reference>
<evidence type="ECO:0000313" key="2">
    <source>
        <dbReference type="EMBL" id="KAL1860718.1"/>
    </source>
</evidence>
<feature type="region of interest" description="Disordered" evidence="1">
    <location>
        <begin position="60"/>
        <end position="94"/>
    </location>
</feature>
<feature type="compositionally biased region" description="Low complexity" evidence="1">
    <location>
        <begin position="250"/>
        <end position="260"/>
    </location>
</feature>
<dbReference type="Proteomes" id="UP001583177">
    <property type="component" value="Unassembled WGS sequence"/>
</dbReference>
<sequence length="288" mass="31161">MEDHVIGHMRHLAIKSLPVYDSGESGDSEKASAVESAIGSRSTVKKFMEKDSETAVISWGTDSGGVALSDSGTDHSRDQPSHEERLSARGVSTATPKRMDPDCAICGLPHVAMCDCEAKFVEECTEKAESKILGEIYGDARKWVREHAETHFKASLQAAVSRMMPGTDDGSGAQDTLAEAQQGADEVAAAARFDQLWNESAQTFPNFVEYFYSLIEFTLPLDDDHTVRDPPISALATKRSFDSNKEPEASESSMSSKEPSNQMPMVATGNSTVIEENPAFEGETEGGE</sequence>
<gene>
    <name evidence="2" type="ORF">Daus18300_009061</name>
</gene>
<evidence type="ECO:0000313" key="3">
    <source>
        <dbReference type="Proteomes" id="UP001583177"/>
    </source>
</evidence>
<organism evidence="2 3">
    <name type="scientific">Diaporthe australafricana</name>
    <dbReference type="NCBI Taxonomy" id="127596"/>
    <lineage>
        <taxon>Eukaryota</taxon>
        <taxon>Fungi</taxon>
        <taxon>Dikarya</taxon>
        <taxon>Ascomycota</taxon>
        <taxon>Pezizomycotina</taxon>
        <taxon>Sordariomycetes</taxon>
        <taxon>Sordariomycetidae</taxon>
        <taxon>Diaporthales</taxon>
        <taxon>Diaporthaceae</taxon>
        <taxon>Diaporthe</taxon>
    </lineage>
</organism>
<protein>
    <submittedName>
        <fullName evidence="2">Uncharacterized protein</fullName>
    </submittedName>
</protein>
<accession>A0ABR3WFU7</accession>
<keyword evidence="3" id="KW-1185">Reference proteome</keyword>
<comment type="caution">
    <text evidence="2">The sequence shown here is derived from an EMBL/GenBank/DDBJ whole genome shotgun (WGS) entry which is preliminary data.</text>
</comment>
<proteinExistence type="predicted"/>